<keyword evidence="3" id="KW-1185">Reference proteome</keyword>
<evidence type="ECO:0008006" key="4">
    <source>
        <dbReference type="Google" id="ProtNLM"/>
    </source>
</evidence>
<dbReference type="PANTHER" id="PTHR23108:SF0">
    <property type="entry name" value="METHYLTRANSFERASE-LIKE PROTEIN 22"/>
    <property type="match status" value="1"/>
</dbReference>
<dbReference type="Gene3D" id="3.40.50.150">
    <property type="entry name" value="Vaccinia Virus protein VP39"/>
    <property type="match status" value="2"/>
</dbReference>
<dbReference type="Pfam" id="PF10294">
    <property type="entry name" value="Methyltransf_16"/>
    <property type="match status" value="1"/>
</dbReference>
<evidence type="ECO:0000313" key="2">
    <source>
        <dbReference type="EnsemblPlants" id="AUR62016450-RA:cds"/>
    </source>
</evidence>
<dbReference type="InterPro" id="IPR038899">
    <property type="entry name" value="METTL22"/>
</dbReference>
<dbReference type="Proteomes" id="UP000596660">
    <property type="component" value="Unplaced"/>
</dbReference>
<dbReference type="PANTHER" id="PTHR23108">
    <property type="entry name" value="METHYLTRANSFERASE-RELATED"/>
    <property type="match status" value="1"/>
</dbReference>
<feature type="compositionally biased region" description="Basic and acidic residues" evidence="1">
    <location>
        <begin position="77"/>
        <end position="95"/>
    </location>
</feature>
<dbReference type="EnsemblPlants" id="AUR62016450-RA">
    <property type="protein sequence ID" value="AUR62016450-RA:cds"/>
    <property type="gene ID" value="AUR62016450"/>
</dbReference>
<feature type="compositionally biased region" description="Basic residues" evidence="1">
    <location>
        <begin position="57"/>
        <end position="71"/>
    </location>
</feature>
<dbReference type="InterPro" id="IPR019410">
    <property type="entry name" value="Methyltransf_16"/>
</dbReference>
<dbReference type="GO" id="GO:0005634">
    <property type="term" value="C:nucleus"/>
    <property type="evidence" value="ECO:0007669"/>
    <property type="project" value="TreeGrafter"/>
</dbReference>
<sequence>MSVLLVAEQNSDLLLKNHNLRPTGSLATHHEANATSSYPLEANAARRGGRGNYNGRGKGRGNYRVRGRGRGRNNFQRNRDELTGSRHGDHVKEESSSPEQTIDLDEDGDLIVARRTRTKQSYHTGVVSIQHNITSTIPSVGLQVWRAELILADYVLHKMSSSSVFNGVVAVELGAGTADAGNLKNPYSLFHRILILSLSGLVGILIAHVAKAVFITDHGIEILDNCARNAHINSGLFGGESPVKVRELDWQKPWPPLDLDSGVRYSWTSAEVEEVNRASVLLAADVIYSDELIDAFFSVLQKIMCQHSKKVLYLALEKRYNFSLHDLDVVANGYSHFLSFLRNEKGFTGKRIDLSEIPQYVQEYERGKDVDHKC</sequence>
<dbReference type="InterPro" id="IPR029063">
    <property type="entry name" value="SAM-dependent_MTases_sf"/>
</dbReference>
<proteinExistence type="predicted"/>
<evidence type="ECO:0000256" key="1">
    <source>
        <dbReference type="SAM" id="MobiDB-lite"/>
    </source>
</evidence>
<reference evidence="2" key="2">
    <citation type="submission" date="2021-03" db="UniProtKB">
        <authorList>
            <consortium name="EnsemblPlants"/>
        </authorList>
    </citation>
    <scope>IDENTIFICATION</scope>
</reference>
<organism evidence="2 3">
    <name type="scientific">Chenopodium quinoa</name>
    <name type="common">Quinoa</name>
    <dbReference type="NCBI Taxonomy" id="63459"/>
    <lineage>
        <taxon>Eukaryota</taxon>
        <taxon>Viridiplantae</taxon>
        <taxon>Streptophyta</taxon>
        <taxon>Embryophyta</taxon>
        <taxon>Tracheophyta</taxon>
        <taxon>Spermatophyta</taxon>
        <taxon>Magnoliopsida</taxon>
        <taxon>eudicotyledons</taxon>
        <taxon>Gunneridae</taxon>
        <taxon>Pentapetalae</taxon>
        <taxon>Caryophyllales</taxon>
        <taxon>Chenopodiaceae</taxon>
        <taxon>Chenopodioideae</taxon>
        <taxon>Atripliceae</taxon>
        <taxon>Chenopodium</taxon>
    </lineage>
</organism>
<feature type="region of interest" description="Disordered" evidence="1">
    <location>
        <begin position="44"/>
        <end position="102"/>
    </location>
</feature>
<protein>
    <recommendedName>
        <fullName evidence="4">Methyltransferase-like protein 22</fullName>
    </recommendedName>
</protein>
<evidence type="ECO:0000313" key="3">
    <source>
        <dbReference type="Proteomes" id="UP000596660"/>
    </source>
</evidence>
<reference evidence="2" key="1">
    <citation type="journal article" date="2017" name="Nature">
        <title>The genome of Chenopodium quinoa.</title>
        <authorList>
            <person name="Jarvis D.E."/>
            <person name="Ho Y.S."/>
            <person name="Lightfoot D.J."/>
            <person name="Schmoeckel S.M."/>
            <person name="Li B."/>
            <person name="Borm T.J.A."/>
            <person name="Ohyanagi H."/>
            <person name="Mineta K."/>
            <person name="Michell C.T."/>
            <person name="Saber N."/>
            <person name="Kharbatia N.M."/>
            <person name="Rupper R.R."/>
            <person name="Sharp A.R."/>
            <person name="Dally N."/>
            <person name="Boughton B.A."/>
            <person name="Woo Y.H."/>
            <person name="Gao G."/>
            <person name="Schijlen E.G.W.M."/>
            <person name="Guo X."/>
            <person name="Momin A.A."/>
            <person name="Negrao S."/>
            <person name="Al-Babili S."/>
            <person name="Gehring C."/>
            <person name="Roessner U."/>
            <person name="Jung C."/>
            <person name="Murphy K."/>
            <person name="Arold S.T."/>
            <person name="Gojobori T."/>
            <person name="van der Linden C.G."/>
            <person name="van Loo E.N."/>
            <person name="Jellen E.N."/>
            <person name="Maughan P.J."/>
            <person name="Tester M."/>
        </authorList>
    </citation>
    <scope>NUCLEOTIDE SEQUENCE [LARGE SCALE GENOMIC DNA]</scope>
    <source>
        <strain evidence="2">cv. PI 614886</strain>
    </source>
</reference>
<accession>A0A803LNC1</accession>
<dbReference type="AlphaFoldDB" id="A0A803LNC1"/>
<name>A0A803LNC1_CHEQI</name>
<dbReference type="OMA" id="ARTERWC"/>
<dbReference type="GO" id="GO:0008276">
    <property type="term" value="F:protein methyltransferase activity"/>
    <property type="evidence" value="ECO:0007669"/>
    <property type="project" value="InterPro"/>
</dbReference>
<dbReference type="Gramene" id="AUR62016450-RA">
    <property type="protein sequence ID" value="AUR62016450-RA:cds"/>
    <property type="gene ID" value="AUR62016450"/>
</dbReference>